<proteinExistence type="predicted"/>
<keyword evidence="2" id="KW-1185">Reference proteome</keyword>
<evidence type="ECO:0000313" key="2">
    <source>
        <dbReference type="Proteomes" id="UP001396334"/>
    </source>
</evidence>
<comment type="caution">
    <text evidence="1">The sequence shown here is derived from an EMBL/GenBank/DDBJ whole genome shotgun (WGS) entry which is preliminary data.</text>
</comment>
<protein>
    <submittedName>
        <fullName evidence="1">Uncharacterized protein</fullName>
    </submittedName>
</protein>
<organism evidence="1 2">
    <name type="scientific">Hibiscus sabdariffa</name>
    <name type="common">roselle</name>
    <dbReference type="NCBI Taxonomy" id="183260"/>
    <lineage>
        <taxon>Eukaryota</taxon>
        <taxon>Viridiplantae</taxon>
        <taxon>Streptophyta</taxon>
        <taxon>Embryophyta</taxon>
        <taxon>Tracheophyta</taxon>
        <taxon>Spermatophyta</taxon>
        <taxon>Magnoliopsida</taxon>
        <taxon>eudicotyledons</taxon>
        <taxon>Gunneridae</taxon>
        <taxon>Pentapetalae</taxon>
        <taxon>rosids</taxon>
        <taxon>malvids</taxon>
        <taxon>Malvales</taxon>
        <taxon>Malvaceae</taxon>
        <taxon>Malvoideae</taxon>
        <taxon>Hibiscus</taxon>
    </lineage>
</organism>
<reference evidence="1 2" key="1">
    <citation type="journal article" date="2024" name="G3 (Bethesda)">
        <title>Genome assembly of Hibiscus sabdariffa L. provides insights into metabolisms of medicinal natural products.</title>
        <authorList>
            <person name="Kim T."/>
        </authorList>
    </citation>
    <scope>NUCLEOTIDE SEQUENCE [LARGE SCALE GENOMIC DNA]</scope>
    <source>
        <strain evidence="1">TK-2024</strain>
        <tissue evidence="1">Old leaves</tissue>
    </source>
</reference>
<name>A0ABR2SXE6_9ROSI</name>
<dbReference type="EMBL" id="JBBPBN010000011">
    <property type="protein sequence ID" value="KAK9029632.1"/>
    <property type="molecule type" value="Genomic_DNA"/>
</dbReference>
<dbReference type="Proteomes" id="UP001396334">
    <property type="component" value="Unassembled WGS sequence"/>
</dbReference>
<sequence length="79" mass="8899">MKTVLLQLVKPSGHCIQRRRNLEPMPSRFCLLNGNSNRKAKSPILLWWAKGPQKQVEVKAPFINAPKGESTLNGFPNDC</sequence>
<evidence type="ECO:0000313" key="1">
    <source>
        <dbReference type="EMBL" id="KAK9029632.1"/>
    </source>
</evidence>
<accession>A0ABR2SXE6</accession>
<gene>
    <name evidence="1" type="ORF">V6N11_026740</name>
</gene>